<evidence type="ECO:0000313" key="3">
    <source>
        <dbReference type="Proteomes" id="UP000824120"/>
    </source>
</evidence>
<protein>
    <submittedName>
        <fullName evidence="2">Uncharacterized protein</fullName>
    </submittedName>
</protein>
<keyword evidence="3" id="KW-1185">Reference proteome</keyword>
<feature type="region of interest" description="Disordered" evidence="1">
    <location>
        <begin position="134"/>
        <end position="217"/>
    </location>
</feature>
<feature type="compositionally biased region" description="Basic and acidic residues" evidence="1">
    <location>
        <begin position="157"/>
        <end position="187"/>
    </location>
</feature>
<sequence length="235" mass="26646">MTIKSLAQMREGVRNEEGSSFIDDLLGDSEPVFDQTPEVRVAPSTDSSDTDEDNIPLKWAVQRRMVLVTTKGKEKVTEETQKRKSFTRETSQKLMGDAIKLSEINIAYNRRRRRSKEVVIEFPTEDVVEVSNELSKNEFVDDDITAQKRTGKRGKNKEKSKSRTSQVKKDDTTAKGKGKGKEPQRKKEPSKRKKESSHVLKHKSEQDPVLGGRVSDPEIITKPGMDFLADLVEIQ</sequence>
<dbReference type="Proteomes" id="UP000824120">
    <property type="component" value="Chromosome 11"/>
</dbReference>
<gene>
    <name evidence="2" type="ORF">H5410_056278</name>
</gene>
<feature type="compositionally biased region" description="Basic and acidic residues" evidence="1">
    <location>
        <begin position="196"/>
        <end position="206"/>
    </location>
</feature>
<feature type="region of interest" description="Disordered" evidence="1">
    <location>
        <begin position="1"/>
        <end position="55"/>
    </location>
</feature>
<proteinExistence type="predicted"/>
<reference evidence="2 3" key="1">
    <citation type="submission" date="2020-09" db="EMBL/GenBank/DDBJ databases">
        <title>De no assembly of potato wild relative species, Solanum commersonii.</title>
        <authorList>
            <person name="Cho K."/>
        </authorList>
    </citation>
    <scope>NUCLEOTIDE SEQUENCE [LARGE SCALE GENOMIC DNA]</scope>
    <source>
        <strain evidence="2">LZ3.2</strain>
        <tissue evidence="2">Leaf</tissue>
    </source>
</reference>
<organism evidence="2 3">
    <name type="scientific">Solanum commersonii</name>
    <name type="common">Commerson's wild potato</name>
    <name type="synonym">Commerson's nightshade</name>
    <dbReference type="NCBI Taxonomy" id="4109"/>
    <lineage>
        <taxon>Eukaryota</taxon>
        <taxon>Viridiplantae</taxon>
        <taxon>Streptophyta</taxon>
        <taxon>Embryophyta</taxon>
        <taxon>Tracheophyta</taxon>
        <taxon>Spermatophyta</taxon>
        <taxon>Magnoliopsida</taxon>
        <taxon>eudicotyledons</taxon>
        <taxon>Gunneridae</taxon>
        <taxon>Pentapetalae</taxon>
        <taxon>asterids</taxon>
        <taxon>lamiids</taxon>
        <taxon>Solanales</taxon>
        <taxon>Solanaceae</taxon>
        <taxon>Solanoideae</taxon>
        <taxon>Solaneae</taxon>
        <taxon>Solanum</taxon>
    </lineage>
</organism>
<accession>A0A9J5WMA1</accession>
<dbReference type="OrthoDB" id="10483364at2759"/>
<dbReference type="EMBL" id="JACXVP010000011">
    <property type="protein sequence ID" value="KAG5576144.1"/>
    <property type="molecule type" value="Genomic_DNA"/>
</dbReference>
<name>A0A9J5WMA1_SOLCO</name>
<dbReference type="AlphaFoldDB" id="A0A9J5WMA1"/>
<evidence type="ECO:0000256" key="1">
    <source>
        <dbReference type="SAM" id="MobiDB-lite"/>
    </source>
</evidence>
<comment type="caution">
    <text evidence="2">The sequence shown here is derived from an EMBL/GenBank/DDBJ whole genome shotgun (WGS) entry which is preliminary data.</text>
</comment>
<evidence type="ECO:0000313" key="2">
    <source>
        <dbReference type="EMBL" id="KAG5576144.1"/>
    </source>
</evidence>